<evidence type="ECO:0000259" key="13">
    <source>
        <dbReference type="PROSITE" id="PS51387"/>
    </source>
</evidence>
<evidence type="ECO:0000256" key="8">
    <source>
        <dbReference type="ARBA" id="ARBA00023128"/>
    </source>
</evidence>
<dbReference type="Pfam" id="PF02913">
    <property type="entry name" value="FAD-oxidase_C"/>
    <property type="match status" value="1"/>
</dbReference>
<dbReference type="PROSITE" id="PS51387">
    <property type="entry name" value="FAD_PCMH"/>
    <property type="match status" value="1"/>
</dbReference>
<dbReference type="InterPro" id="IPR036318">
    <property type="entry name" value="FAD-bd_PCMH-like_sf"/>
</dbReference>
<dbReference type="AlphaFoldDB" id="A0A060T9L5"/>
<dbReference type="SUPFAM" id="SSF56176">
    <property type="entry name" value="FAD-binding/transporter-associated domain-like"/>
    <property type="match status" value="1"/>
</dbReference>
<proteinExistence type="inferred from homology"/>
<dbReference type="InterPro" id="IPR006094">
    <property type="entry name" value="Oxid_FAD_bind_N"/>
</dbReference>
<keyword evidence="8" id="KW-0496">Mitochondrion</keyword>
<comment type="cofactor">
    <cofactor evidence="1">
        <name>FAD</name>
        <dbReference type="ChEBI" id="CHEBI:57692"/>
    </cofactor>
</comment>
<feature type="region of interest" description="Disordered" evidence="12">
    <location>
        <begin position="20"/>
        <end position="49"/>
    </location>
</feature>
<dbReference type="FunFam" id="1.10.45.10:FF:000001">
    <property type="entry name" value="D-lactate dehydrogenase mitochondrial"/>
    <property type="match status" value="1"/>
</dbReference>
<dbReference type="InterPro" id="IPR016164">
    <property type="entry name" value="FAD-linked_Oxase-like_C"/>
</dbReference>
<comment type="catalytic activity">
    <reaction evidence="10">
        <text>(R)-lactate + 2 Fe(III)-[cytochrome c] = 2 Fe(II)-[cytochrome c] + pyruvate + 2 H(+)</text>
        <dbReference type="Rhea" id="RHEA:13521"/>
        <dbReference type="Rhea" id="RHEA-COMP:10350"/>
        <dbReference type="Rhea" id="RHEA-COMP:14399"/>
        <dbReference type="ChEBI" id="CHEBI:15361"/>
        <dbReference type="ChEBI" id="CHEBI:15378"/>
        <dbReference type="ChEBI" id="CHEBI:16004"/>
        <dbReference type="ChEBI" id="CHEBI:29033"/>
        <dbReference type="ChEBI" id="CHEBI:29034"/>
        <dbReference type="EC" id="1.1.2.4"/>
    </reaction>
</comment>
<evidence type="ECO:0000256" key="3">
    <source>
        <dbReference type="ARBA" id="ARBA00008000"/>
    </source>
</evidence>
<dbReference type="FunFam" id="3.30.70.2740:FF:000001">
    <property type="entry name" value="D-lactate dehydrogenase mitochondrial"/>
    <property type="match status" value="1"/>
</dbReference>
<accession>A0A060T9L5</accession>
<sequence length="575" mass="62304">MKQSLFQALRCARPSCGRVGSRVPKRFNSNGPKSSPGANSGSNSGSGSSSGSISLGTAFAVASVAAAGSFFTARALYRHESRSESIERSLTKPKYGTKKEFEQALPELEAAIGKNNISTDEEDLKSHGYSEWSTYNIDQMPIAIAYPSSTEEVSKIAKICHKYKLPMIGFSGGSSLEGHFCAPHGGICIDFANMDKILQVRPDDMDCTVQPSVGWMDLNEHLAKEGTGLFFAVDPGPTAKIGGMVATSCSGTNCVRYGPMRNHVINLTVVLADGTVIKTRGRPRKTSAGYNLNHLFSGSEGTLGLITEITVKLEVVPEETAVAICSFPTVKDATSTAIEILRAGIPVNAVELMDDVQMWAVNKAGYTDKKYDEKPTLFFKFSGTKNYVKEQIAQSQDIAKSHGSKKFEFARDELEKKQLWSARKELLWSMMAQGPPNCKAWSTDVAVPISRLADLVETTKKEIVESGILGGALGHVGDGNFHSCIIYAEEDEEKVRKLCSKLVYHGLDMEGTCTGEHGIGAGKMDYLADEVGADAVQLMRTIKLALDPHELLNPGKLFTTETIERRLAKERATSS</sequence>
<evidence type="ECO:0000313" key="14">
    <source>
        <dbReference type="EMBL" id="CDP37638.1"/>
    </source>
</evidence>
<organism evidence="14">
    <name type="scientific">Blastobotrys adeninivorans</name>
    <name type="common">Yeast</name>
    <name type="synonym">Arxula adeninivorans</name>
    <dbReference type="NCBI Taxonomy" id="409370"/>
    <lineage>
        <taxon>Eukaryota</taxon>
        <taxon>Fungi</taxon>
        <taxon>Dikarya</taxon>
        <taxon>Ascomycota</taxon>
        <taxon>Saccharomycotina</taxon>
        <taxon>Dipodascomycetes</taxon>
        <taxon>Dipodascales</taxon>
        <taxon>Trichomonascaceae</taxon>
        <taxon>Blastobotrys</taxon>
    </lineage>
</organism>
<dbReference type="GO" id="GO:0005739">
    <property type="term" value="C:mitochondrion"/>
    <property type="evidence" value="ECO:0007669"/>
    <property type="project" value="UniProtKB-SubCell"/>
</dbReference>
<feature type="domain" description="FAD-binding PCMH-type" evidence="13">
    <location>
        <begin position="137"/>
        <end position="316"/>
    </location>
</feature>
<reference evidence="14" key="1">
    <citation type="submission" date="2014-02" db="EMBL/GenBank/DDBJ databases">
        <authorList>
            <person name="Genoscope - CEA"/>
        </authorList>
    </citation>
    <scope>NUCLEOTIDE SEQUENCE</scope>
    <source>
        <strain evidence="14">LS3</strain>
    </source>
</reference>
<evidence type="ECO:0000256" key="7">
    <source>
        <dbReference type="ARBA" id="ARBA00023002"/>
    </source>
</evidence>
<dbReference type="EC" id="1.1.2.4" evidence="9"/>
<dbReference type="PANTHER" id="PTHR11748">
    <property type="entry name" value="D-LACTATE DEHYDROGENASE"/>
    <property type="match status" value="1"/>
</dbReference>
<dbReference type="InterPro" id="IPR016166">
    <property type="entry name" value="FAD-bd_PCMH"/>
</dbReference>
<evidence type="ECO:0000256" key="10">
    <source>
        <dbReference type="ARBA" id="ARBA00051436"/>
    </source>
</evidence>
<evidence type="ECO:0000256" key="12">
    <source>
        <dbReference type="SAM" id="MobiDB-lite"/>
    </source>
</evidence>
<keyword evidence="7" id="KW-0560">Oxidoreductase</keyword>
<dbReference type="Pfam" id="PF01565">
    <property type="entry name" value="FAD_binding_4"/>
    <property type="match status" value="1"/>
</dbReference>
<dbReference type="Gene3D" id="3.30.70.2740">
    <property type="match status" value="1"/>
</dbReference>
<evidence type="ECO:0000256" key="4">
    <source>
        <dbReference type="ARBA" id="ARBA00022630"/>
    </source>
</evidence>
<comment type="similarity">
    <text evidence="3">Belongs to the FAD-binding oxidoreductase/transferase type 4 family.</text>
</comment>
<keyword evidence="6" id="KW-0809">Transit peptide</keyword>
<dbReference type="Gene3D" id="3.30.465.10">
    <property type="match status" value="1"/>
</dbReference>
<feature type="compositionally biased region" description="Low complexity" evidence="12">
    <location>
        <begin position="28"/>
        <end position="49"/>
    </location>
</feature>
<dbReference type="FunFam" id="3.30.465.10:FF:000014">
    <property type="entry name" value="D-lactate dehydrogenase (Cytochrome), putative"/>
    <property type="match status" value="1"/>
</dbReference>
<dbReference type="GO" id="GO:0004458">
    <property type="term" value="F:D-lactate dehydrogenase (cytochrome) activity"/>
    <property type="evidence" value="ECO:0007669"/>
    <property type="project" value="UniProtKB-EC"/>
</dbReference>
<comment type="subcellular location">
    <subcellularLocation>
        <location evidence="2">Mitochondrion</location>
    </subcellularLocation>
</comment>
<evidence type="ECO:0000256" key="6">
    <source>
        <dbReference type="ARBA" id="ARBA00022946"/>
    </source>
</evidence>
<dbReference type="SUPFAM" id="SSF55103">
    <property type="entry name" value="FAD-linked oxidases, C-terminal domain"/>
    <property type="match status" value="1"/>
</dbReference>
<dbReference type="GO" id="GO:0071949">
    <property type="term" value="F:FAD binding"/>
    <property type="evidence" value="ECO:0007669"/>
    <property type="project" value="InterPro"/>
</dbReference>
<dbReference type="GO" id="GO:1903457">
    <property type="term" value="P:lactate catabolic process"/>
    <property type="evidence" value="ECO:0007669"/>
    <property type="project" value="TreeGrafter"/>
</dbReference>
<keyword evidence="4" id="KW-0285">Flavoprotein</keyword>
<keyword evidence="5" id="KW-0274">FAD</keyword>
<evidence type="ECO:0000256" key="11">
    <source>
        <dbReference type="ARBA" id="ARBA00083446"/>
    </source>
</evidence>
<dbReference type="EMBL" id="HG937694">
    <property type="protein sequence ID" value="CDP37638.1"/>
    <property type="molecule type" value="Genomic_DNA"/>
</dbReference>
<dbReference type="PANTHER" id="PTHR11748:SF111">
    <property type="entry name" value="D-LACTATE DEHYDROGENASE, MITOCHONDRIAL-RELATED"/>
    <property type="match status" value="1"/>
</dbReference>
<gene>
    <name evidence="14" type="ORF">GNLVRS02_ARAD1D16016g</name>
</gene>
<name>A0A060T9L5_BLAAD</name>
<evidence type="ECO:0000256" key="9">
    <source>
        <dbReference type="ARBA" id="ARBA00038897"/>
    </source>
</evidence>
<dbReference type="InterPro" id="IPR016169">
    <property type="entry name" value="FAD-bd_PCMH_sub2"/>
</dbReference>
<reference evidence="14" key="2">
    <citation type="submission" date="2014-06" db="EMBL/GenBank/DDBJ databases">
        <title>The complete genome of Blastobotrys (Arxula) adeninivorans LS3 - a yeast of biotechnological interest.</title>
        <authorList>
            <person name="Kunze G."/>
            <person name="Gaillardin C."/>
            <person name="Czernicka M."/>
            <person name="Durrens P."/>
            <person name="Martin T."/>
            <person name="Boer E."/>
            <person name="Gabaldon T."/>
            <person name="Cruz J."/>
            <person name="Talla E."/>
            <person name="Marck C."/>
            <person name="Goffeau A."/>
            <person name="Barbe V."/>
            <person name="Baret P."/>
            <person name="Baronian K."/>
            <person name="Beier S."/>
            <person name="Bleykasten C."/>
            <person name="Bode R."/>
            <person name="Casaregola S."/>
            <person name="Despons L."/>
            <person name="Fairhead C."/>
            <person name="Giersberg M."/>
            <person name="Gierski P."/>
            <person name="Hahnel U."/>
            <person name="Hartmann A."/>
            <person name="Jankowska D."/>
            <person name="Jubin C."/>
            <person name="Jung P."/>
            <person name="Lafontaine I."/>
            <person name="Leh-Louis V."/>
            <person name="Lemaire M."/>
            <person name="Marcet-Houben M."/>
            <person name="Mascher M."/>
            <person name="Morel G."/>
            <person name="Richard G.-F."/>
            <person name="Riechen J."/>
            <person name="Sacerdot C."/>
            <person name="Sarkar A."/>
            <person name="Savel G."/>
            <person name="Schacherer J."/>
            <person name="Sherman D."/>
            <person name="Straub M.-L."/>
            <person name="Stein N."/>
            <person name="Thierry A."/>
            <person name="Trautwein-Schult A."/>
            <person name="Westhof E."/>
            <person name="Worch S."/>
            <person name="Dujon B."/>
            <person name="Souciet J.-L."/>
            <person name="Wincker P."/>
            <person name="Scholz U."/>
            <person name="Neuveglise N."/>
        </authorList>
    </citation>
    <scope>NUCLEOTIDE SEQUENCE</scope>
    <source>
        <strain evidence="14">LS3</strain>
    </source>
</reference>
<dbReference type="Gene3D" id="1.10.45.10">
    <property type="entry name" value="Vanillyl-alcohol Oxidase, Chain A, domain 4"/>
    <property type="match status" value="1"/>
</dbReference>
<evidence type="ECO:0000256" key="1">
    <source>
        <dbReference type="ARBA" id="ARBA00001974"/>
    </source>
</evidence>
<dbReference type="PhylomeDB" id="A0A060T9L5"/>
<protein>
    <recommendedName>
        <fullName evidence="9">D-lactate dehydrogenase (cytochrome)</fullName>
        <ecNumber evidence="9">1.1.2.4</ecNumber>
    </recommendedName>
    <alternativeName>
        <fullName evidence="11">D-lactate ferricytochrome C oxidoreductase</fullName>
    </alternativeName>
</protein>
<dbReference type="InterPro" id="IPR004113">
    <property type="entry name" value="FAD-bd_oxidored_4_C"/>
</dbReference>
<dbReference type="GO" id="GO:0008720">
    <property type="term" value="F:D-lactate dehydrogenase (NAD+) activity"/>
    <property type="evidence" value="ECO:0007669"/>
    <property type="project" value="TreeGrafter"/>
</dbReference>
<evidence type="ECO:0000256" key="2">
    <source>
        <dbReference type="ARBA" id="ARBA00004173"/>
    </source>
</evidence>
<dbReference type="InterPro" id="IPR016171">
    <property type="entry name" value="Vanillyl_alc_oxidase_C-sub2"/>
</dbReference>
<evidence type="ECO:0000256" key="5">
    <source>
        <dbReference type="ARBA" id="ARBA00022827"/>
    </source>
</evidence>